<comment type="catalytic activity">
    <reaction evidence="6">
        <text>cytidine(1402) in 16S rRNA + S-adenosyl-L-methionine = 2'-O-methylcytidine(1402) in 16S rRNA + S-adenosyl-L-homocysteine + H(+)</text>
        <dbReference type="Rhea" id="RHEA:42924"/>
        <dbReference type="Rhea" id="RHEA-COMP:10285"/>
        <dbReference type="Rhea" id="RHEA-COMP:10286"/>
        <dbReference type="ChEBI" id="CHEBI:15378"/>
        <dbReference type="ChEBI" id="CHEBI:57856"/>
        <dbReference type="ChEBI" id="CHEBI:59789"/>
        <dbReference type="ChEBI" id="CHEBI:74495"/>
        <dbReference type="ChEBI" id="CHEBI:82748"/>
        <dbReference type="EC" id="2.1.1.198"/>
    </reaction>
</comment>
<dbReference type="HAMAP" id="MF_01877">
    <property type="entry name" value="16SrRNA_methyltr_I"/>
    <property type="match status" value="1"/>
</dbReference>
<keyword evidence="3 6" id="KW-0489">Methyltransferase</keyword>
<keyword evidence="9" id="KW-1185">Reference proteome</keyword>
<evidence type="ECO:0000256" key="6">
    <source>
        <dbReference type="HAMAP-Rule" id="MF_01877"/>
    </source>
</evidence>
<reference evidence="8 9" key="1">
    <citation type="journal article" date="2013" name="Genome Announc.">
        <title>Genome Sequence of Mycoplasma columbinum Strain SF7.</title>
        <authorList>
            <person name="Guo Z."/>
            <person name="Xu X."/>
            <person name="Zheng Q."/>
            <person name="Li T."/>
            <person name="Kuang S."/>
            <person name="Zhang Z."/>
            <person name="Chen Y."/>
            <person name="Lu X."/>
            <person name="Zhou R."/>
            <person name="Bi D."/>
            <person name="Jin H."/>
        </authorList>
    </citation>
    <scope>NUCLEOTIDE SEQUENCE [LARGE SCALE GENOMIC DNA]</scope>
    <source>
        <strain evidence="8 9">SF7</strain>
    </source>
</reference>
<keyword evidence="5 6" id="KW-0949">S-adenosyl-L-methionine</keyword>
<dbReference type="InterPro" id="IPR018063">
    <property type="entry name" value="SAM_MeTrfase_RsmI_CS"/>
</dbReference>
<name>F9UK90_9BACT</name>
<comment type="function">
    <text evidence="6">Catalyzes the 2'-O-methylation of the ribose of cytidine 1402 (C1402) in 16S rRNA.</text>
</comment>
<evidence type="ECO:0000256" key="1">
    <source>
        <dbReference type="ARBA" id="ARBA00022490"/>
    </source>
</evidence>
<evidence type="ECO:0000256" key="2">
    <source>
        <dbReference type="ARBA" id="ARBA00022552"/>
    </source>
</evidence>
<gene>
    <name evidence="6" type="primary">rsmI</name>
    <name evidence="8" type="ORF">MCSF7_01506</name>
</gene>
<keyword evidence="2 6" id="KW-0698">rRNA processing</keyword>
<dbReference type="AlphaFoldDB" id="F9UK90"/>
<evidence type="ECO:0000256" key="3">
    <source>
        <dbReference type="ARBA" id="ARBA00022603"/>
    </source>
</evidence>
<dbReference type="FunFam" id="3.40.1010.10:FF:000007">
    <property type="entry name" value="Ribosomal RNA small subunit methyltransferase I"/>
    <property type="match status" value="1"/>
</dbReference>
<organism evidence="8 9">
    <name type="scientific">Mycoplasmopsis columbina SF7</name>
    <dbReference type="NCBI Taxonomy" id="1037410"/>
    <lineage>
        <taxon>Bacteria</taxon>
        <taxon>Bacillati</taxon>
        <taxon>Mycoplasmatota</taxon>
        <taxon>Mycoplasmoidales</taxon>
        <taxon>Metamycoplasmataceae</taxon>
        <taxon>Mycoplasmopsis</taxon>
    </lineage>
</organism>
<dbReference type="EMBL" id="AFXA01000011">
    <property type="protein sequence ID" value="EGV00095.1"/>
    <property type="molecule type" value="Genomic_DNA"/>
</dbReference>
<evidence type="ECO:0000256" key="5">
    <source>
        <dbReference type="ARBA" id="ARBA00022691"/>
    </source>
</evidence>
<dbReference type="Pfam" id="PF00590">
    <property type="entry name" value="TP_methylase"/>
    <property type="match status" value="1"/>
</dbReference>
<evidence type="ECO:0000313" key="8">
    <source>
        <dbReference type="EMBL" id="EGV00095.1"/>
    </source>
</evidence>
<dbReference type="Gene3D" id="3.40.1010.10">
    <property type="entry name" value="Cobalt-precorrin-4 Transmethylase, Domain 1"/>
    <property type="match status" value="1"/>
</dbReference>
<sequence>MSKIYIVGTPIGNMKDITLRALETLKMVDVIACEDTRVTTKLLNYWEINKKLFSYNKNNEKNSADGLIKIVQEENLSIALVSDAGMPLISDPGFELVKKARENNIEIEIIPGVNAAITTLALSSLASTFVFLGFPKEKSKQRQDQLKEMTSEHAYIFYVAPHKLMSFLDDIETIYQDNVEIFLAKELTKMFEKHFYGNVYKIKEELSSSSLKGEFTMVLKLKTIKKTKINKYAHFSKNNLI</sequence>
<keyword evidence="4 6" id="KW-0808">Transferase</keyword>
<dbReference type="STRING" id="1037410.MCSF7_01506"/>
<comment type="similarity">
    <text evidence="6">Belongs to the methyltransferase superfamily. RsmI family.</text>
</comment>
<comment type="subcellular location">
    <subcellularLocation>
        <location evidence="6">Cytoplasm</location>
    </subcellularLocation>
</comment>
<evidence type="ECO:0000256" key="4">
    <source>
        <dbReference type="ARBA" id="ARBA00022679"/>
    </source>
</evidence>
<accession>F9UK90</accession>
<dbReference type="GO" id="GO:0070677">
    <property type="term" value="F:rRNA (cytosine-2'-O-)-methyltransferase activity"/>
    <property type="evidence" value="ECO:0007669"/>
    <property type="project" value="UniProtKB-UniRule"/>
</dbReference>
<dbReference type="Proteomes" id="UP000004978">
    <property type="component" value="Unassembled WGS sequence"/>
</dbReference>
<dbReference type="InterPro" id="IPR014776">
    <property type="entry name" value="4pyrrole_Mease_sub2"/>
</dbReference>
<proteinExistence type="inferred from homology"/>
<comment type="caution">
    <text evidence="8">The sequence shown here is derived from an EMBL/GenBank/DDBJ whole genome shotgun (WGS) entry which is preliminary data.</text>
</comment>
<dbReference type="NCBIfam" id="TIGR00096">
    <property type="entry name" value="16S rRNA (cytidine(1402)-2'-O)-methyltransferase"/>
    <property type="match status" value="1"/>
</dbReference>
<dbReference type="InterPro" id="IPR014777">
    <property type="entry name" value="4pyrrole_Mease_sub1"/>
</dbReference>
<evidence type="ECO:0000313" key="9">
    <source>
        <dbReference type="Proteomes" id="UP000004978"/>
    </source>
</evidence>
<dbReference type="InterPro" id="IPR008189">
    <property type="entry name" value="rRNA_ssu_MeTfrase_I"/>
</dbReference>
<dbReference type="PANTHER" id="PTHR46111">
    <property type="entry name" value="RIBOSOMAL RNA SMALL SUBUNIT METHYLTRANSFERASE I"/>
    <property type="match status" value="1"/>
</dbReference>
<dbReference type="Gene3D" id="3.30.950.10">
    <property type="entry name" value="Methyltransferase, Cobalt-precorrin-4 Transmethylase, Domain 2"/>
    <property type="match status" value="1"/>
</dbReference>
<dbReference type="GO" id="GO:0005737">
    <property type="term" value="C:cytoplasm"/>
    <property type="evidence" value="ECO:0007669"/>
    <property type="project" value="UniProtKB-SubCell"/>
</dbReference>
<dbReference type="PIRSF" id="PIRSF005917">
    <property type="entry name" value="MTase_YraL"/>
    <property type="match status" value="1"/>
</dbReference>
<keyword evidence="1 6" id="KW-0963">Cytoplasm</keyword>
<dbReference type="EC" id="2.1.1.198" evidence="6"/>
<dbReference type="PANTHER" id="PTHR46111:SF1">
    <property type="entry name" value="RIBOSOMAL RNA SMALL SUBUNIT METHYLTRANSFERASE I"/>
    <property type="match status" value="1"/>
</dbReference>
<feature type="domain" description="Tetrapyrrole methylase" evidence="7">
    <location>
        <begin position="3"/>
        <end position="201"/>
    </location>
</feature>
<dbReference type="PROSITE" id="PS01296">
    <property type="entry name" value="RSMI"/>
    <property type="match status" value="1"/>
</dbReference>
<protein>
    <recommendedName>
        <fullName evidence="6">Ribosomal RNA small subunit methyltransferase I</fullName>
        <ecNumber evidence="6">2.1.1.198</ecNumber>
    </recommendedName>
    <alternativeName>
        <fullName evidence="6">16S rRNA 2'-O-ribose C1402 methyltransferase</fullName>
    </alternativeName>
    <alternativeName>
        <fullName evidence="6">rRNA (cytidine-2'-O-)-methyltransferase RsmI</fullName>
    </alternativeName>
</protein>
<evidence type="ECO:0000259" key="7">
    <source>
        <dbReference type="Pfam" id="PF00590"/>
    </source>
</evidence>
<dbReference type="eggNOG" id="COG0313">
    <property type="taxonomic scope" value="Bacteria"/>
</dbReference>
<dbReference type="SUPFAM" id="SSF53790">
    <property type="entry name" value="Tetrapyrrole methylase"/>
    <property type="match status" value="1"/>
</dbReference>
<dbReference type="RefSeq" id="WP_006608708.1">
    <property type="nucleotide sequence ID" value="NZ_AFXA01000011.1"/>
</dbReference>
<dbReference type="CDD" id="cd11648">
    <property type="entry name" value="RsmI"/>
    <property type="match status" value="1"/>
</dbReference>
<dbReference type="InterPro" id="IPR000878">
    <property type="entry name" value="4pyrrol_Mease"/>
</dbReference>
<dbReference type="InterPro" id="IPR035996">
    <property type="entry name" value="4pyrrol_Methylase_sf"/>
</dbReference>